<gene>
    <name evidence="1" type="ORF">S01H1_51027</name>
</gene>
<evidence type="ECO:0000313" key="1">
    <source>
        <dbReference type="EMBL" id="GAG19882.1"/>
    </source>
</evidence>
<evidence type="ECO:0008006" key="2">
    <source>
        <dbReference type="Google" id="ProtNLM"/>
    </source>
</evidence>
<reference evidence="1" key="1">
    <citation type="journal article" date="2014" name="Front. Microbiol.">
        <title>High frequency of phylogenetically diverse reductive dehalogenase-homologous genes in deep subseafloor sedimentary metagenomes.</title>
        <authorList>
            <person name="Kawai M."/>
            <person name="Futagami T."/>
            <person name="Toyoda A."/>
            <person name="Takaki Y."/>
            <person name="Nishi S."/>
            <person name="Hori S."/>
            <person name="Arai W."/>
            <person name="Tsubouchi T."/>
            <person name="Morono Y."/>
            <person name="Uchiyama I."/>
            <person name="Ito T."/>
            <person name="Fujiyama A."/>
            <person name="Inagaki F."/>
            <person name="Takami H."/>
        </authorList>
    </citation>
    <scope>NUCLEOTIDE SEQUENCE</scope>
    <source>
        <strain evidence="1">Expedition CK06-06</strain>
    </source>
</reference>
<protein>
    <recommendedName>
        <fullName evidence="2">Solute-binding protein family 5 domain-containing protein</fullName>
    </recommendedName>
</protein>
<dbReference type="SUPFAM" id="SSF53850">
    <property type="entry name" value="Periplasmic binding protein-like II"/>
    <property type="match status" value="1"/>
</dbReference>
<accession>X0W9H6</accession>
<feature type="non-terminal residue" evidence="1">
    <location>
        <position position="1"/>
    </location>
</feature>
<proteinExistence type="predicted"/>
<comment type="caution">
    <text evidence="1">The sequence shown here is derived from an EMBL/GenBank/DDBJ whole genome shotgun (WGS) entry which is preliminary data.</text>
</comment>
<organism evidence="1">
    <name type="scientific">marine sediment metagenome</name>
    <dbReference type="NCBI Taxonomy" id="412755"/>
    <lineage>
        <taxon>unclassified sequences</taxon>
        <taxon>metagenomes</taxon>
        <taxon>ecological metagenomes</taxon>
    </lineage>
</organism>
<dbReference type="Gene3D" id="3.10.105.10">
    <property type="entry name" value="Dipeptide-binding Protein, Domain 3"/>
    <property type="match status" value="1"/>
</dbReference>
<dbReference type="EMBL" id="BARS01032910">
    <property type="protein sequence ID" value="GAG19882.1"/>
    <property type="molecule type" value="Genomic_DNA"/>
</dbReference>
<sequence length="178" mass="20542">YDPEKATELFKEAWDGQVWEDGFTLVFGYQLWAKDVSVVAYDCLAESLTEINPKFNLVLQEGVWPTVLYWPLGLAVEAGGPDPRVLNTRYKSDNLFASYFRYHNTTVDDLLAAADGETDISQRVEYLHQAQELIDAEIPLILTVYCPEWHAMRDYMSGYYFQPMWQTLMGDVYELDGK</sequence>
<dbReference type="AlphaFoldDB" id="X0W9H6"/>
<dbReference type="Gene3D" id="3.40.190.10">
    <property type="entry name" value="Periplasmic binding protein-like II"/>
    <property type="match status" value="1"/>
</dbReference>
<name>X0W9H6_9ZZZZ</name>